<keyword evidence="3" id="KW-1185">Reference proteome</keyword>
<evidence type="ECO:0000256" key="1">
    <source>
        <dbReference type="SAM" id="MobiDB-lite"/>
    </source>
</evidence>
<dbReference type="OMA" id="WASNAVY"/>
<dbReference type="PANTHER" id="PTHR40618:SF1">
    <property type="entry name" value="B-ZIP TRANSCRIPTION FACTOR (EUROFUNG)"/>
    <property type="match status" value="1"/>
</dbReference>
<accession>A0A2V5HMQ1</accession>
<feature type="region of interest" description="Disordered" evidence="1">
    <location>
        <begin position="13"/>
        <end position="55"/>
    </location>
</feature>
<proteinExistence type="predicted"/>
<sequence>MAAPHGVQLACGGDKVSNNLLDSSPTASSTLPRKVGRPRMRADATQPEDATERRRRQVRLAQRAYRSRHMANMEALKAHLAHLQAGIQDISHAAVALSDQMMQAGVLVAHAEITSPLYAMLHKCTRLAKEVEPEWNPPFLAAALAPSSYLQAFPPHLGGQHRLYGPGHRPDVPAPDCREVGMSSFTHHLRLACLLNALALLRSSATTMDDLRRPFRLLLSLVPRETIISIFEASLSARLHGQETERPQELSVFQQDTLGSRYKRRSAQSQLQQSQRGDGAARTPPHHSQFRACQTGEEQWLDVEQLTEYLREKNVSLCLSSPSAREPGLAPCLTSVLTLIRELVNKAICLGHSPGFESRDVEAALQLSTTTFGADE</sequence>
<protein>
    <submittedName>
        <fullName evidence="2">Uncharacterized protein</fullName>
    </submittedName>
</protein>
<gene>
    <name evidence="2" type="ORF">BO99DRAFT_191842</name>
</gene>
<dbReference type="InterPro" id="IPR046347">
    <property type="entry name" value="bZIP_sf"/>
</dbReference>
<name>A0A2V5HMQ1_ASPV1</name>
<evidence type="ECO:0000313" key="3">
    <source>
        <dbReference type="Proteomes" id="UP000249829"/>
    </source>
</evidence>
<dbReference type="GO" id="GO:0003700">
    <property type="term" value="F:DNA-binding transcription factor activity"/>
    <property type="evidence" value="ECO:0007669"/>
    <property type="project" value="InterPro"/>
</dbReference>
<organism evidence="2 3">
    <name type="scientific">Aspergillus violaceofuscus (strain CBS 115571)</name>
    <dbReference type="NCBI Taxonomy" id="1450538"/>
    <lineage>
        <taxon>Eukaryota</taxon>
        <taxon>Fungi</taxon>
        <taxon>Dikarya</taxon>
        <taxon>Ascomycota</taxon>
        <taxon>Pezizomycotina</taxon>
        <taxon>Eurotiomycetes</taxon>
        <taxon>Eurotiomycetidae</taxon>
        <taxon>Eurotiales</taxon>
        <taxon>Aspergillaceae</taxon>
        <taxon>Aspergillus</taxon>
    </lineage>
</organism>
<dbReference type="STRING" id="1450538.A0A2V5HMQ1"/>
<evidence type="ECO:0000313" key="2">
    <source>
        <dbReference type="EMBL" id="PYI17500.1"/>
    </source>
</evidence>
<feature type="compositionally biased region" description="Polar residues" evidence="1">
    <location>
        <begin position="16"/>
        <end position="31"/>
    </location>
</feature>
<reference evidence="2 3" key="1">
    <citation type="submission" date="2018-02" db="EMBL/GenBank/DDBJ databases">
        <title>The genomes of Aspergillus section Nigri reveals drivers in fungal speciation.</title>
        <authorList>
            <consortium name="DOE Joint Genome Institute"/>
            <person name="Vesth T.C."/>
            <person name="Nybo J."/>
            <person name="Theobald S."/>
            <person name="Brandl J."/>
            <person name="Frisvad J.C."/>
            <person name="Nielsen K.F."/>
            <person name="Lyhne E.K."/>
            <person name="Kogle M.E."/>
            <person name="Kuo A."/>
            <person name="Riley R."/>
            <person name="Clum A."/>
            <person name="Nolan M."/>
            <person name="Lipzen A."/>
            <person name="Salamov A."/>
            <person name="Henrissat B."/>
            <person name="Wiebenga A."/>
            <person name="De vries R.P."/>
            <person name="Grigoriev I.V."/>
            <person name="Mortensen U.H."/>
            <person name="Andersen M.R."/>
            <person name="Baker S.E."/>
        </authorList>
    </citation>
    <scope>NUCLEOTIDE SEQUENCE [LARGE SCALE GENOMIC DNA]</scope>
    <source>
        <strain evidence="2 3">CBS 115571</strain>
    </source>
</reference>
<feature type="region of interest" description="Disordered" evidence="1">
    <location>
        <begin position="264"/>
        <end position="288"/>
    </location>
</feature>
<dbReference type="CDD" id="cd14688">
    <property type="entry name" value="bZIP_YAP"/>
    <property type="match status" value="1"/>
</dbReference>
<dbReference type="EMBL" id="KZ825155">
    <property type="protein sequence ID" value="PYI17500.1"/>
    <property type="molecule type" value="Genomic_DNA"/>
</dbReference>
<dbReference type="AlphaFoldDB" id="A0A2V5HMQ1"/>
<feature type="compositionally biased region" description="Low complexity" evidence="1">
    <location>
        <begin position="267"/>
        <end position="276"/>
    </location>
</feature>
<dbReference type="Proteomes" id="UP000249829">
    <property type="component" value="Unassembled WGS sequence"/>
</dbReference>
<dbReference type="SUPFAM" id="SSF57959">
    <property type="entry name" value="Leucine zipper domain"/>
    <property type="match status" value="1"/>
</dbReference>
<dbReference type="Gene3D" id="1.20.5.170">
    <property type="match status" value="1"/>
</dbReference>
<dbReference type="PANTHER" id="PTHR40618">
    <property type="entry name" value="B-ZIP TRANSCRIPTION FACTOR (EUROFUNG)-RELATED"/>
    <property type="match status" value="1"/>
</dbReference>